<dbReference type="InParanoid" id="A0A059AZC3"/>
<evidence type="ECO:0000313" key="3">
    <source>
        <dbReference type="EMBL" id="KCW59223.1"/>
    </source>
</evidence>
<dbReference type="FunFam" id="3.40.50.720:FF:000121">
    <property type="entry name" value="Prostaglandin reductase 2"/>
    <property type="match status" value="1"/>
</dbReference>
<dbReference type="GO" id="GO:0032440">
    <property type="term" value="F:2-alkenal reductase [NAD(P)H] activity"/>
    <property type="evidence" value="ECO:0000318"/>
    <property type="project" value="GO_Central"/>
</dbReference>
<sequence length="370" mass="41360">MSNKQVIYREKVQGSLKETHLEVRTSSERPKADKDSGAIMVKNLYLACDPYNLNLIRFSTQLGSVSTAISLVTFTRHMMLTSIRVCYLLLHLYSEVSNTMMQPIPGYGVARVLESGHPNFKKGDLVLGITRWEEYSLITAPETCFKIEHTDVPLSYYTGLLGMPGMTAYAGFFEVCSPKKGDTVFISAASGAVGQLVGQFAKLFGCYVVGSAGSKEKVDLLKNKFGFDDAFNYKEELDLDAALKRCFPEGIDIYFENVGGKMLDAVLLNMKLHGRITVCGMISQYNLEQHEGVHNLINLIWKRVRMEGFVVFDYYHLYPKFLETVLPQIREGKIAYMEDITEGLENGPAALVGVFSGRNVGKQVVMVSRE</sequence>
<dbReference type="SUPFAM" id="SSF50129">
    <property type="entry name" value="GroES-like"/>
    <property type="match status" value="2"/>
</dbReference>
<dbReference type="OMA" id="NTHGRIA"/>
<proteinExistence type="predicted"/>
<dbReference type="SMART" id="SM00829">
    <property type="entry name" value="PKS_ER"/>
    <property type="match status" value="1"/>
</dbReference>
<dbReference type="GO" id="GO:0006979">
    <property type="term" value="P:response to oxidative stress"/>
    <property type="evidence" value="ECO:0000318"/>
    <property type="project" value="GO_Central"/>
</dbReference>
<feature type="domain" description="Enoyl reductase (ER)" evidence="2">
    <location>
        <begin position="67"/>
        <end position="365"/>
    </location>
</feature>
<dbReference type="AlphaFoldDB" id="A0A059AZC3"/>
<dbReference type="PANTHER" id="PTHR43205">
    <property type="entry name" value="PROSTAGLANDIN REDUCTASE"/>
    <property type="match status" value="1"/>
</dbReference>
<dbReference type="EMBL" id="KK198760">
    <property type="protein sequence ID" value="KCW59223.1"/>
    <property type="molecule type" value="Genomic_DNA"/>
</dbReference>
<dbReference type="Pfam" id="PF00107">
    <property type="entry name" value="ADH_zinc_N"/>
    <property type="match status" value="1"/>
</dbReference>
<dbReference type="PANTHER" id="PTHR43205:SF7">
    <property type="entry name" value="PROSTAGLANDIN REDUCTASE 1"/>
    <property type="match status" value="1"/>
</dbReference>
<dbReference type="InterPro" id="IPR045010">
    <property type="entry name" value="MDR_fam"/>
</dbReference>
<dbReference type="Gene3D" id="3.90.180.10">
    <property type="entry name" value="Medium-chain alcohol dehydrogenases, catalytic domain"/>
    <property type="match status" value="1"/>
</dbReference>
<dbReference type="InterPro" id="IPR013149">
    <property type="entry name" value="ADH-like_C"/>
</dbReference>
<evidence type="ECO:0000256" key="1">
    <source>
        <dbReference type="ARBA" id="ARBA00023002"/>
    </source>
</evidence>
<organism evidence="3">
    <name type="scientific">Eucalyptus grandis</name>
    <name type="common">Flooded gum</name>
    <dbReference type="NCBI Taxonomy" id="71139"/>
    <lineage>
        <taxon>Eukaryota</taxon>
        <taxon>Viridiplantae</taxon>
        <taxon>Streptophyta</taxon>
        <taxon>Embryophyta</taxon>
        <taxon>Tracheophyta</taxon>
        <taxon>Spermatophyta</taxon>
        <taxon>Magnoliopsida</taxon>
        <taxon>eudicotyledons</taxon>
        <taxon>Gunneridae</taxon>
        <taxon>Pentapetalae</taxon>
        <taxon>rosids</taxon>
        <taxon>malvids</taxon>
        <taxon>Myrtales</taxon>
        <taxon>Myrtaceae</taxon>
        <taxon>Myrtoideae</taxon>
        <taxon>Eucalypteae</taxon>
        <taxon>Eucalyptus</taxon>
    </lineage>
</organism>
<dbReference type="Gene3D" id="3.40.50.720">
    <property type="entry name" value="NAD(P)-binding Rossmann-like Domain"/>
    <property type="match status" value="1"/>
</dbReference>
<dbReference type="CDD" id="cd08295">
    <property type="entry name" value="double_bond_reductase_like"/>
    <property type="match status" value="1"/>
</dbReference>
<reference evidence="3" key="1">
    <citation type="submission" date="2013-07" db="EMBL/GenBank/DDBJ databases">
        <title>The genome of Eucalyptus grandis.</title>
        <authorList>
            <person name="Schmutz J."/>
            <person name="Hayes R."/>
            <person name="Myburg A."/>
            <person name="Tuskan G."/>
            <person name="Grattapaglia D."/>
            <person name="Rokhsar D.S."/>
        </authorList>
    </citation>
    <scope>NUCLEOTIDE SEQUENCE</scope>
    <source>
        <tissue evidence="3">Leaf extractions</tissue>
    </source>
</reference>
<dbReference type="InterPro" id="IPR020843">
    <property type="entry name" value="ER"/>
</dbReference>
<dbReference type="InterPro" id="IPR011032">
    <property type="entry name" value="GroES-like_sf"/>
</dbReference>
<keyword evidence="1" id="KW-0560">Oxidoreductase</keyword>
<dbReference type="SUPFAM" id="SSF51735">
    <property type="entry name" value="NAD(P)-binding Rossmann-fold domains"/>
    <property type="match status" value="1"/>
</dbReference>
<name>A0A059AZC3_EUCGR</name>
<dbReference type="InterPro" id="IPR036291">
    <property type="entry name" value="NAD(P)-bd_dom_sf"/>
</dbReference>
<accession>A0A059AZC3</accession>
<gene>
    <name evidence="3" type="ORF">EUGRSUZ_H01882</name>
</gene>
<evidence type="ECO:0000259" key="2">
    <source>
        <dbReference type="SMART" id="SM00829"/>
    </source>
</evidence>
<protein>
    <recommendedName>
        <fullName evidence="2">Enoyl reductase (ER) domain-containing protein</fullName>
    </recommendedName>
</protein>
<dbReference type="Gramene" id="KCW59223">
    <property type="protein sequence ID" value="KCW59223"/>
    <property type="gene ID" value="EUGRSUZ_H01882"/>
</dbReference>